<dbReference type="InParanoid" id="K5XE83"/>
<dbReference type="KEGG" id="abp:AGABI1DRAFT82991"/>
<dbReference type="Proteomes" id="UP000008493">
    <property type="component" value="Unassembled WGS sequence"/>
</dbReference>
<protein>
    <submittedName>
        <fullName evidence="1">Uncharacterized protein</fullName>
    </submittedName>
</protein>
<reference evidence="2" key="1">
    <citation type="journal article" date="2012" name="Proc. Natl. Acad. Sci. U.S.A.">
        <title>Genome sequence of the button mushroom Agaricus bisporus reveals mechanisms governing adaptation to a humic-rich ecological niche.</title>
        <authorList>
            <person name="Morin E."/>
            <person name="Kohler A."/>
            <person name="Baker A.R."/>
            <person name="Foulongne-Oriol M."/>
            <person name="Lombard V."/>
            <person name="Nagy L.G."/>
            <person name="Ohm R.A."/>
            <person name="Patyshakuliyeva A."/>
            <person name="Brun A."/>
            <person name="Aerts A.L."/>
            <person name="Bailey A.M."/>
            <person name="Billette C."/>
            <person name="Coutinho P.M."/>
            <person name="Deakin G."/>
            <person name="Doddapaneni H."/>
            <person name="Floudas D."/>
            <person name="Grimwood J."/>
            <person name="Hilden K."/>
            <person name="Kuees U."/>
            <person name="LaButti K.M."/>
            <person name="Lapidus A."/>
            <person name="Lindquist E.A."/>
            <person name="Lucas S.M."/>
            <person name="Murat C."/>
            <person name="Riley R.W."/>
            <person name="Salamov A.A."/>
            <person name="Schmutz J."/>
            <person name="Subramanian V."/>
            <person name="Woesten H.A.B."/>
            <person name="Xu J."/>
            <person name="Eastwood D.C."/>
            <person name="Foster G.D."/>
            <person name="Sonnenberg A.S."/>
            <person name="Cullen D."/>
            <person name="de Vries R.P."/>
            <person name="Lundell T."/>
            <person name="Hibbett D.S."/>
            <person name="Henrissat B."/>
            <person name="Burton K.S."/>
            <person name="Kerrigan R.W."/>
            <person name="Challen M.P."/>
            <person name="Grigoriev I.V."/>
            <person name="Martin F."/>
        </authorList>
    </citation>
    <scope>NUCLEOTIDE SEQUENCE [LARGE SCALE GENOMIC DNA]</scope>
    <source>
        <strain evidence="2">JB137-S8 / ATCC MYA-4627 / FGSC 10392</strain>
    </source>
</reference>
<sequence>MDVPLSPPLRIQTLNSTSLSTKHAEKRMEAFIDDFQARSTAAQGGNTAVTVQLQKLRNALHDERKHKK</sequence>
<keyword evidence="2" id="KW-1185">Reference proteome</keyword>
<dbReference type="OrthoDB" id="3017409at2759"/>
<evidence type="ECO:0000313" key="2">
    <source>
        <dbReference type="Proteomes" id="UP000008493"/>
    </source>
</evidence>
<dbReference type="GeneID" id="18831875"/>
<name>K5XE83_AGABU</name>
<dbReference type="eggNOG" id="ENOG502SXXD">
    <property type="taxonomic scope" value="Eukaryota"/>
</dbReference>
<dbReference type="EMBL" id="JH971387">
    <property type="protein sequence ID" value="EKM81497.1"/>
    <property type="molecule type" value="Genomic_DNA"/>
</dbReference>
<proteinExistence type="predicted"/>
<gene>
    <name evidence="1" type="ORF">AGABI1DRAFT_82991</name>
</gene>
<dbReference type="AlphaFoldDB" id="K5XE83"/>
<dbReference type="HOGENOM" id="CLU_184662_0_0_1"/>
<accession>K5XE83</accession>
<organism evidence="1 2">
    <name type="scientific">Agaricus bisporus var. burnettii (strain JB137-S8 / ATCC MYA-4627 / FGSC 10392)</name>
    <name type="common">White button mushroom</name>
    <dbReference type="NCBI Taxonomy" id="597362"/>
    <lineage>
        <taxon>Eukaryota</taxon>
        <taxon>Fungi</taxon>
        <taxon>Dikarya</taxon>
        <taxon>Basidiomycota</taxon>
        <taxon>Agaricomycotina</taxon>
        <taxon>Agaricomycetes</taxon>
        <taxon>Agaricomycetidae</taxon>
        <taxon>Agaricales</taxon>
        <taxon>Agaricineae</taxon>
        <taxon>Agaricaceae</taxon>
        <taxon>Agaricus</taxon>
    </lineage>
</organism>
<dbReference type="OMA" id="HDERKHK"/>
<dbReference type="RefSeq" id="XP_007327406.1">
    <property type="nucleotide sequence ID" value="XM_007327344.1"/>
</dbReference>
<evidence type="ECO:0000313" key="1">
    <source>
        <dbReference type="EMBL" id="EKM81497.1"/>
    </source>
</evidence>